<evidence type="ECO:0000256" key="3">
    <source>
        <dbReference type="ARBA" id="ARBA00022801"/>
    </source>
</evidence>
<reference evidence="4 5" key="1">
    <citation type="journal article" date="2019" name="Genome Biol. Evol.">
        <title>The Rhododendron genome and chromosomal organization provide insight into shared whole-genome duplications across the heath family (Ericaceae).</title>
        <authorList>
            <person name="Soza V.L."/>
            <person name="Lindsley D."/>
            <person name="Waalkes A."/>
            <person name="Ramage E."/>
            <person name="Patwardhan R.P."/>
            <person name="Burton J.N."/>
            <person name="Adey A."/>
            <person name="Kumar A."/>
            <person name="Qiu R."/>
            <person name="Shendure J."/>
            <person name="Hall B."/>
        </authorList>
    </citation>
    <scope>NUCLEOTIDE SEQUENCE [LARGE SCALE GENOMIC DNA]</scope>
    <source>
        <strain evidence="4">RSF 1966-606</strain>
    </source>
</reference>
<organism evidence="4 5">
    <name type="scientific">Rhododendron williamsianum</name>
    <dbReference type="NCBI Taxonomy" id="262921"/>
    <lineage>
        <taxon>Eukaryota</taxon>
        <taxon>Viridiplantae</taxon>
        <taxon>Streptophyta</taxon>
        <taxon>Embryophyta</taxon>
        <taxon>Tracheophyta</taxon>
        <taxon>Spermatophyta</taxon>
        <taxon>Magnoliopsida</taxon>
        <taxon>eudicotyledons</taxon>
        <taxon>Gunneridae</taxon>
        <taxon>Pentapetalae</taxon>
        <taxon>asterids</taxon>
        <taxon>Ericales</taxon>
        <taxon>Ericaceae</taxon>
        <taxon>Ericoideae</taxon>
        <taxon>Rhodoreae</taxon>
        <taxon>Rhododendron</taxon>
    </lineage>
</organism>
<dbReference type="InterPro" id="IPR036264">
    <property type="entry name" value="Bact_exopeptidase_dim_dom"/>
</dbReference>
<dbReference type="OrthoDB" id="6119954at2759"/>
<dbReference type="Pfam" id="PF01546">
    <property type="entry name" value="Peptidase_M20"/>
    <property type="match status" value="1"/>
</dbReference>
<gene>
    <name evidence="4" type="ORF">C3L33_02478</name>
</gene>
<dbReference type="PANTHER" id="PTHR11014:SF63">
    <property type="entry name" value="METALLOPEPTIDASE, PUTATIVE (AFU_ORTHOLOGUE AFUA_6G09600)-RELATED"/>
    <property type="match status" value="1"/>
</dbReference>
<name>A0A6A4MH73_9ERIC</name>
<dbReference type="Gene3D" id="3.30.70.360">
    <property type="match status" value="1"/>
</dbReference>
<feature type="non-terminal residue" evidence="4">
    <location>
        <position position="1"/>
    </location>
</feature>
<dbReference type="PANTHER" id="PTHR11014">
    <property type="entry name" value="PEPTIDASE M20 FAMILY MEMBER"/>
    <property type="match status" value="1"/>
</dbReference>
<dbReference type="GO" id="GO:0005783">
    <property type="term" value="C:endoplasmic reticulum"/>
    <property type="evidence" value="ECO:0007669"/>
    <property type="project" value="TreeGrafter"/>
</dbReference>
<evidence type="ECO:0000256" key="1">
    <source>
        <dbReference type="ARBA" id="ARBA00006153"/>
    </source>
</evidence>
<evidence type="ECO:0000313" key="5">
    <source>
        <dbReference type="Proteomes" id="UP000428333"/>
    </source>
</evidence>
<dbReference type="InterPro" id="IPR044757">
    <property type="entry name" value="ILR1-like_Hyd"/>
</dbReference>
<dbReference type="InterPro" id="IPR017439">
    <property type="entry name" value="Amidohydrolase"/>
</dbReference>
<sequence length="569" mass="62907">MKSNHLIPSWAAGCDGKPSSPVLLLAFFIDPATDVLASPHHHPAWAAASGPETEFPGRELLESAREPEFFKWLRWVRRRIHQYPELAFEEHNTSRLVRSELDSLGVEYAWPFAGTGVVASIGLGRSPGLLSGLTWTPSPFRVGYKSKVDGKMHACGHDIHVTMLLGAAKLLQDRKDKLKGTVKLVFQPAEEGRGGAYHMLKEGALDGVEAIFGLHVSPQLPTGSIGSRPGPMMAGSGRFTAVIQGKGGHAAAPHRTRDPVLAASLSVLALQQIVSREIDPLEAKVIFLTEMLKFSLKWDLDKYIGSALRLLRFIPCSLNWVHRRWPSRKVIPETVRFGGTFRSMTSEGMSYLQQRIKEVIEIQASVHRCSAVVDFMEEKLRPYPATVNDEAMYRHAKRIGETLLGESNVHLVPVTMGAEDFSFYSQKMVAAFYSIGVMNETMKSHRNLHSPYFIADEEVLPIGAALHASIALSYLAFHHCNAIVDFHFQVIETPLAYPVSVNDKASFDRAKRVGEVVLGEQNVQLLPVTTGVEDFGFHSQKMLAVMFPVGMKNDTLKILPTVALTLLSD</sequence>
<dbReference type="AlphaFoldDB" id="A0A6A4MH73"/>
<dbReference type="NCBIfam" id="TIGR01891">
    <property type="entry name" value="amidohydrolases"/>
    <property type="match status" value="1"/>
</dbReference>
<evidence type="ECO:0008006" key="6">
    <source>
        <dbReference type="Google" id="ProtNLM"/>
    </source>
</evidence>
<comment type="caution">
    <text evidence="4">The sequence shown here is derived from an EMBL/GenBank/DDBJ whole genome shotgun (WGS) entry which is preliminary data.</text>
</comment>
<dbReference type="Gene3D" id="3.40.630.10">
    <property type="entry name" value="Zn peptidases"/>
    <property type="match status" value="2"/>
</dbReference>
<evidence type="ECO:0000313" key="4">
    <source>
        <dbReference type="EMBL" id="KAE9465617.1"/>
    </source>
</evidence>
<dbReference type="GO" id="GO:0009850">
    <property type="term" value="P:auxin metabolic process"/>
    <property type="evidence" value="ECO:0007669"/>
    <property type="project" value="InterPro"/>
</dbReference>
<dbReference type="InterPro" id="IPR002933">
    <property type="entry name" value="Peptidase_M20"/>
</dbReference>
<dbReference type="EMBL" id="QEFC01000243">
    <property type="protein sequence ID" value="KAE9465617.1"/>
    <property type="molecule type" value="Genomic_DNA"/>
</dbReference>
<keyword evidence="5" id="KW-1185">Reference proteome</keyword>
<keyword evidence="3" id="KW-0378">Hydrolase</keyword>
<dbReference type="CDD" id="cd08017">
    <property type="entry name" value="M20_IAA_Hyd"/>
    <property type="match status" value="1"/>
</dbReference>
<protein>
    <recommendedName>
        <fullName evidence="6">Peptidase M20 dimerisation domain-containing protein</fullName>
    </recommendedName>
</protein>
<evidence type="ECO:0000256" key="2">
    <source>
        <dbReference type="ARBA" id="ARBA00022729"/>
    </source>
</evidence>
<proteinExistence type="inferred from homology"/>
<dbReference type="SUPFAM" id="SSF55031">
    <property type="entry name" value="Bacterial exopeptidase dimerisation domain"/>
    <property type="match status" value="1"/>
</dbReference>
<accession>A0A6A4MH73</accession>
<dbReference type="SUPFAM" id="SSF53187">
    <property type="entry name" value="Zn-dependent exopeptidases"/>
    <property type="match status" value="1"/>
</dbReference>
<keyword evidence="2" id="KW-0732">Signal</keyword>
<dbReference type="Proteomes" id="UP000428333">
    <property type="component" value="Linkage Group LG02"/>
</dbReference>
<dbReference type="GO" id="GO:0010179">
    <property type="term" value="F:IAA-Ala conjugate hydrolase activity"/>
    <property type="evidence" value="ECO:0007669"/>
    <property type="project" value="TreeGrafter"/>
</dbReference>
<comment type="similarity">
    <text evidence="1">Belongs to the peptidase M20 family.</text>
</comment>